<comment type="caution">
    <text evidence="2">The sequence shown here is derived from an EMBL/GenBank/DDBJ whole genome shotgun (WGS) entry which is preliminary data.</text>
</comment>
<dbReference type="InterPro" id="IPR032091">
    <property type="entry name" value="Malt_amylase-like_C"/>
</dbReference>
<reference evidence="2" key="1">
    <citation type="submission" date="2022-10" db="EMBL/GenBank/DDBJ databases">
        <title>Gaoshiqiia sediminis gen. nov., sp. nov., isolated from coastal sediment.</title>
        <authorList>
            <person name="Yu W.X."/>
            <person name="Mu D.S."/>
            <person name="Du J.Z."/>
            <person name="Liang Y.Q."/>
        </authorList>
    </citation>
    <scope>NUCLEOTIDE SEQUENCE</scope>
    <source>
        <strain evidence="2">A06</strain>
    </source>
</reference>
<dbReference type="Gene3D" id="3.20.20.80">
    <property type="entry name" value="Glycosidases"/>
    <property type="match status" value="1"/>
</dbReference>
<evidence type="ECO:0000313" key="2">
    <source>
        <dbReference type="EMBL" id="MCW0481514.1"/>
    </source>
</evidence>
<dbReference type="PANTHER" id="PTHR47786">
    <property type="entry name" value="ALPHA-1,4-GLUCAN:MALTOSE-1-PHOSPHATE MALTOSYLTRANSFERASE"/>
    <property type="match status" value="1"/>
</dbReference>
<keyword evidence="3" id="KW-1185">Reference proteome</keyword>
<dbReference type="Gene3D" id="2.60.40.1180">
    <property type="entry name" value="Golgi alpha-mannosidase II"/>
    <property type="match status" value="1"/>
</dbReference>
<protein>
    <submittedName>
        <fullName evidence="2">Alpha-amylase family glycosyl hydrolase</fullName>
    </submittedName>
</protein>
<evidence type="ECO:0000259" key="1">
    <source>
        <dbReference type="SMART" id="SM00642"/>
    </source>
</evidence>
<dbReference type="InterPro" id="IPR013780">
    <property type="entry name" value="Glyco_hydro_b"/>
</dbReference>
<gene>
    <name evidence="2" type="ORF">N2K84_02160</name>
</gene>
<dbReference type="SUPFAM" id="SSF51011">
    <property type="entry name" value="Glycosyl hydrolase domain"/>
    <property type="match status" value="1"/>
</dbReference>
<dbReference type="SUPFAM" id="SSF51445">
    <property type="entry name" value="(Trans)glycosidases"/>
    <property type="match status" value="1"/>
</dbReference>
<keyword evidence="2" id="KW-0378">Hydrolase</keyword>
<dbReference type="SMART" id="SM00642">
    <property type="entry name" value="Aamy"/>
    <property type="match status" value="1"/>
</dbReference>
<dbReference type="PANTHER" id="PTHR47786:SF2">
    <property type="entry name" value="GLYCOSYL HYDROLASE FAMILY 13 CATALYTIC DOMAIN-CONTAINING PROTEIN"/>
    <property type="match status" value="1"/>
</dbReference>
<organism evidence="2 3">
    <name type="scientific">Gaoshiqia sediminis</name>
    <dbReference type="NCBI Taxonomy" id="2986998"/>
    <lineage>
        <taxon>Bacteria</taxon>
        <taxon>Pseudomonadati</taxon>
        <taxon>Bacteroidota</taxon>
        <taxon>Bacteroidia</taxon>
        <taxon>Marinilabiliales</taxon>
        <taxon>Prolixibacteraceae</taxon>
        <taxon>Gaoshiqia</taxon>
    </lineage>
</organism>
<name>A0AA41Y130_9BACT</name>
<accession>A0AA41Y130</accession>
<dbReference type="AlphaFoldDB" id="A0AA41Y130"/>
<dbReference type="Pfam" id="PF16657">
    <property type="entry name" value="Malt_amylase_C"/>
    <property type="match status" value="1"/>
</dbReference>
<dbReference type="InterPro" id="IPR006047">
    <property type="entry name" value="GH13_cat_dom"/>
</dbReference>
<proteinExistence type="predicted"/>
<evidence type="ECO:0000313" key="3">
    <source>
        <dbReference type="Proteomes" id="UP001163821"/>
    </source>
</evidence>
<dbReference type="PROSITE" id="PS51257">
    <property type="entry name" value="PROKAR_LIPOPROTEIN"/>
    <property type="match status" value="1"/>
</dbReference>
<dbReference type="Proteomes" id="UP001163821">
    <property type="component" value="Unassembled WGS sequence"/>
</dbReference>
<dbReference type="CDD" id="cd11313">
    <property type="entry name" value="AmyAc_arch_bac_AmyA"/>
    <property type="match status" value="1"/>
</dbReference>
<dbReference type="InterPro" id="IPR017853">
    <property type="entry name" value="GH"/>
</dbReference>
<dbReference type="GO" id="GO:0005975">
    <property type="term" value="P:carbohydrate metabolic process"/>
    <property type="evidence" value="ECO:0007669"/>
    <property type="project" value="InterPro"/>
</dbReference>
<sequence>MTNKTKYILPAFFILIWVGIGLTACLPKQKPADQQEETSSRIQPEWLKDAVLYEVNIRQYTPEGTFDAFAEHLPRLKELGVDILWIMPIHPISEEKRKGSLGSYYAVQDYTGINPEFGTLDDFKELVNQAHDLGFKVIIDWVANHTGWDNPWIYDHPEWFTTDSTGAIISPDPDWTDIADLNFDVPQMRRAMIDAMDYWLTETNIDGFRCDVAWGVPNDFWEEARTSFDSIKPVYMLAEDEDHPELLEMAFESNYAWELHHIMNDVAKGEKTAADIRNYFEKIGGKYAEGSFPMQFITNHDENSWAGTVSERMGDAADAFAVFSFTVPGIPLIYSGQEAGLDKRLAFFEKDEIDWSEMKKEDLYKNLIALKTNNPALWNGEFGEDVRFLNNGHPDQLLAYVREKNDNAVLVIMNLSSQPVVDSVEFDVQHDFAAWKGKEKLIGGEKVNIELQPWEYKIYTRK</sequence>
<dbReference type="GO" id="GO:0016787">
    <property type="term" value="F:hydrolase activity"/>
    <property type="evidence" value="ECO:0007669"/>
    <property type="project" value="UniProtKB-KW"/>
</dbReference>
<dbReference type="Pfam" id="PF00128">
    <property type="entry name" value="Alpha-amylase"/>
    <property type="match status" value="1"/>
</dbReference>
<dbReference type="RefSeq" id="WP_282590124.1">
    <property type="nucleotide sequence ID" value="NZ_JAPAAF010000002.1"/>
</dbReference>
<dbReference type="EMBL" id="JAPAAF010000002">
    <property type="protein sequence ID" value="MCW0481514.1"/>
    <property type="molecule type" value="Genomic_DNA"/>
</dbReference>
<feature type="domain" description="Glycosyl hydrolase family 13 catalytic" evidence="1">
    <location>
        <begin position="63"/>
        <end position="371"/>
    </location>
</feature>